<dbReference type="EMBL" id="WOCE01000001">
    <property type="protein sequence ID" value="KAE9621319.1"/>
    <property type="molecule type" value="Genomic_DNA"/>
</dbReference>
<accession>A0A6A4R5I3</accession>
<reference evidence="2" key="1">
    <citation type="journal article" date="2020" name="Nat. Commun.">
        <title>Genome sequence of the cluster root forming white lupin.</title>
        <authorList>
            <person name="Hufnagel B."/>
            <person name="Marques A."/>
            <person name="Soriano A."/>
            <person name="Marques L."/>
            <person name="Divol F."/>
            <person name="Doumas P."/>
            <person name="Sallet E."/>
            <person name="Mancinotti D."/>
            <person name="Carrere S."/>
            <person name="Marande W."/>
            <person name="Arribat S."/>
            <person name="Keller J."/>
            <person name="Huneau C."/>
            <person name="Blein T."/>
            <person name="Aime D."/>
            <person name="Laguerre M."/>
            <person name="Taylor J."/>
            <person name="Schubert V."/>
            <person name="Nelson M."/>
            <person name="Geu-Flores F."/>
            <person name="Crespi M."/>
            <person name="Gallardo-Guerrero K."/>
            <person name="Delaux P.-M."/>
            <person name="Salse J."/>
            <person name="Berges H."/>
            <person name="Guyot R."/>
            <person name="Gouzy J."/>
            <person name="Peret B."/>
        </authorList>
    </citation>
    <scope>NUCLEOTIDE SEQUENCE [LARGE SCALE GENOMIC DNA]</scope>
    <source>
        <strain evidence="2">cv. Amiga</strain>
    </source>
</reference>
<comment type="caution">
    <text evidence="1">The sequence shown here is derived from an EMBL/GenBank/DDBJ whole genome shotgun (WGS) entry which is preliminary data.</text>
</comment>
<evidence type="ECO:0000313" key="2">
    <source>
        <dbReference type="Proteomes" id="UP000447434"/>
    </source>
</evidence>
<dbReference type="Proteomes" id="UP000447434">
    <property type="component" value="Chromosome 1"/>
</dbReference>
<protein>
    <submittedName>
        <fullName evidence="1">Uncharacterized protein</fullName>
    </submittedName>
</protein>
<sequence>MTQILPLKIFLILIQFHSITHNSHYHFNILTSKSYFSSSHSIHESITTYIIILPRSSHESFLELIL</sequence>
<keyword evidence="2" id="KW-1185">Reference proteome</keyword>
<evidence type="ECO:0000313" key="1">
    <source>
        <dbReference type="EMBL" id="KAE9621319.1"/>
    </source>
</evidence>
<gene>
    <name evidence="1" type="ORF">Lalb_Chr01g0012451</name>
</gene>
<proteinExistence type="predicted"/>
<name>A0A6A4R5I3_LUPAL</name>
<organism evidence="1 2">
    <name type="scientific">Lupinus albus</name>
    <name type="common">White lupine</name>
    <name type="synonym">Lupinus termis</name>
    <dbReference type="NCBI Taxonomy" id="3870"/>
    <lineage>
        <taxon>Eukaryota</taxon>
        <taxon>Viridiplantae</taxon>
        <taxon>Streptophyta</taxon>
        <taxon>Embryophyta</taxon>
        <taxon>Tracheophyta</taxon>
        <taxon>Spermatophyta</taxon>
        <taxon>Magnoliopsida</taxon>
        <taxon>eudicotyledons</taxon>
        <taxon>Gunneridae</taxon>
        <taxon>Pentapetalae</taxon>
        <taxon>rosids</taxon>
        <taxon>fabids</taxon>
        <taxon>Fabales</taxon>
        <taxon>Fabaceae</taxon>
        <taxon>Papilionoideae</taxon>
        <taxon>50 kb inversion clade</taxon>
        <taxon>genistoids sensu lato</taxon>
        <taxon>core genistoids</taxon>
        <taxon>Genisteae</taxon>
        <taxon>Lupinus</taxon>
    </lineage>
</organism>
<dbReference type="AlphaFoldDB" id="A0A6A4R5I3"/>